<dbReference type="InterPro" id="IPR029043">
    <property type="entry name" value="GcvT/YgfZ_C"/>
</dbReference>
<feature type="domain" description="Aminomethyltransferase C-terminal" evidence="1">
    <location>
        <begin position="18"/>
        <end position="86"/>
    </location>
</feature>
<accession>X0VHQ3</accession>
<name>X0VHQ3_9ZZZZ</name>
<dbReference type="Pfam" id="PF08669">
    <property type="entry name" value="GCV_T_C"/>
    <property type="match status" value="1"/>
</dbReference>
<dbReference type="EMBL" id="BARS01034047">
    <property type="protein sequence ID" value="GAG17834.1"/>
    <property type="molecule type" value="Genomic_DNA"/>
</dbReference>
<dbReference type="InterPro" id="IPR028896">
    <property type="entry name" value="GcvT/YgfZ/DmdA"/>
</dbReference>
<protein>
    <recommendedName>
        <fullName evidence="1">Aminomethyltransferase C-terminal domain-containing protein</fullName>
    </recommendedName>
</protein>
<dbReference type="AlphaFoldDB" id="X0VHQ3"/>
<dbReference type="Gene3D" id="2.40.30.110">
    <property type="entry name" value="Aminomethyltransferase beta-barrel domains"/>
    <property type="match status" value="1"/>
</dbReference>
<proteinExistence type="predicted"/>
<gene>
    <name evidence="2" type="ORF">S01H1_52659</name>
</gene>
<evidence type="ECO:0000313" key="2">
    <source>
        <dbReference type="EMBL" id="GAG17834.1"/>
    </source>
</evidence>
<dbReference type="InterPro" id="IPR013977">
    <property type="entry name" value="GcvT_C"/>
</dbReference>
<dbReference type="PANTHER" id="PTHR43757">
    <property type="entry name" value="AMINOMETHYLTRANSFERASE"/>
    <property type="match status" value="1"/>
</dbReference>
<dbReference type="SUPFAM" id="SSF101790">
    <property type="entry name" value="Aminomethyltransferase beta-barrel domain"/>
    <property type="match status" value="1"/>
</dbReference>
<organism evidence="2">
    <name type="scientific">marine sediment metagenome</name>
    <dbReference type="NCBI Taxonomy" id="412755"/>
    <lineage>
        <taxon>unclassified sequences</taxon>
        <taxon>metagenomes</taxon>
        <taxon>ecological metagenomes</taxon>
    </lineage>
</organism>
<feature type="non-terminal residue" evidence="2">
    <location>
        <position position="1"/>
    </location>
</feature>
<sequence>RLYAEAGLPPGLPTTAWRTSVPVYSGGEQVGYATSGCWSPILKQYIALAHLRSGWAGPGTRLEMEVTVEHRRKRAEARVVKKPFYDPPRKRAVENAP</sequence>
<dbReference type="PANTHER" id="PTHR43757:SF2">
    <property type="entry name" value="AMINOMETHYLTRANSFERASE, MITOCHONDRIAL"/>
    <property type="match status" value="1"/>
</dbReference>
<evidence type="ECO:0000259" key="1">
    <source>
        <dbReference type="Pfam" id="PF08669"/>
    </source>
</evidence>
<reference evidence="2" key="1">
    <citation type="journal article" date="2014" name="Front. Microbiol.">
        <title>High frequency of phylogenetically diverse reductive dehalogenase-homologous genes in deep subseafloor sedimentary metagenomes.</title>
        <authorList>
            <person name="Kawai M."/>
            <person name="Futagami T."/>
            <person name="Toyoda A."/>
            <person name="Takaki Y."/>
            <person name="Nishi S."/>
            <person name="Hori S."/>
            <person name="Arai W."/>
            <person name="Tsubouchi T."/>
            <person name="Morono Y."/>
            <person name="Uchiyama I."/>
            <person name="Ito T."/>
            <person name="Fujiyama A."/>
            <person name="Inagaki F."/>
            <person name="Takami H."/>
        </authorList>
    </citation>
    <scope>NUCLEOTIDE SEQUENCE</scope>
    <source>
        <strain evidence="2">Expedition CK06-06</strain>
    </source>
</reference>
<comment type="caution">
    <text evidence="2">The sequence shown here is derived from an EMBL/GenBank/DDBJ whole genome shotgun (WGS) entry which is preliminary data.</text>
</comment>